<evidence type="ECO:0000313" key="2">
    <source>
        <dbReference type="EMBL" id="CAA9315544.1"/>
    </source>
</evidence>
<dbReference type="AlphaFoldDB" id="A0A6J4KUL5"/>
<proteinExistence type="predicted"/>
<feature type="compositionally biased region" description="Low complexity" evidence="1">
    <location>
        <begin position="72"/>
        <end position="81"/>
    </location>
</feature>
<sequence length="129" mass="14222">WLVLSGSWDACSGSSPWAPGRLGRTPCAPGSRPTCWPCGRRPRATRCTTRSPCWGWRWPLRAGRRGDGTRRGGSSRPESSSFQGASTCSPSPGCAGWGRSLRWEGWPCWRDGCSWRWPGRVPWALSTPC</sequence>
<accession>A0A6J4KUL5</accession>
<feature type="region of interest" description="Disordered" evidence="1">
    <location>
        <begin position="60"/>
        <end position="93"/>
    </location>
</feature>
<dbReference type="EMBL" id="CADCTW010000085">
    <property type="protein sequence ID" value="CAA9315544.1"/>
    <property type="molecule type" value="Genomic_DNA"/>
</dbReference>
<name>A0A6J4KUL5_9BACT</name>
<feature type="non-terminal residue" evidence="2">
    <location>
        <position position="1"/>
    </location>
</feature>
<gene>
    <name evidence="2" type="ORF">AVDCRST_MAG68-1640</name>
</gene>
<reference evidence="2" key="1">
    <citation type="submission" date="2020-02" db="EMBL/GenBank/DDBJ databases">
        <authorList>
            <person name="Meier V. D."/>
        </authorList>
    </citation>
    <scope>NUCLEOTIDE SEQUENCE</scope>
    <source>
        <strain evidence="2">AVDCRST_MAG68</strain>
    </source>
</reference>
<organism evidence="2">
    <name type="scientific">uncultured Gemmatimonadota bacterium</name>
    <dbReference type="NCBI Taxonomy" id="203437"/>
    <lineage>
        <taxon>Bacteria</taxon>
        <taxon>Pseudomonadati</taxon>
        <taxon>Gemmatimonadota</taxon>
        <taxon>environmental samples</taxon>
    </lineage>
</organism>
<evidence type="ECO:0000256" key="1">
    <source>
        <dbReference type="SAM" id="MobiDB-lite"/>
    </source>
</evidence>
<feature type="non-terminal residue" evidence="2">
    <location>
        <position position="129"/>
    </location>
</feature>
<protein>
    <submittedName>
        <fullName evidence="2">FIG00018398: hypothetical regulator</fullName>
    </submittedName>
</protein>